<reference evidence="14 15" key="1">
    <citation type="submission" date="2024-05" db="EMBL/GenBank/DDBJ databases">
        <authorList>
            <person name="Wallberg A."/>
        </authorList>
    </citation>
    <scope>NUCLEOTIDE SEQUENCE [LARGE SCALE GENOMIC DNA]</scope>
</reference>
<evidence type="ECO:0000256" key="2">
    <source>
        <dbReference type="ARBA" id="ARBA00004123"/>
    </source>
</evidence>
<dbReference type="GO" id="GO:0045893">
    <property type="term" value="P:positive regulation of DNA-templated transcription"/>
    <property type="evidence" value="ECO:0007669"/>
    <property type="project" value="UniProtKB-ARBA"/>
</dbReference>
<dbReference type="GO" id="GO:0000981">
    <property type="term" value="F:DNA-binding transcription factor activity, RNA polymerase II-specific"/>
    <property type="evidence" value="ECO:0007669"/>
    <property type="project" value="TreeGrafter"/>
</dbReference>
<evidence type="ECO:0000256" key="9">
    <source>
        <dbReference type="ARBA" id="ARBA00023125"/>
    </source>
</evidence>
<protein>
    <recommendedName>
        <fullName evidence="13">C2H2-type domain-containing protein</fullName>
    </recommendedName>
</protein>
<dbReference type="EMBL" id="CAXKWB010000787">
    <property type="protein sequence ID" value="CAL4062245.1"/>
    <property type="molecule type" value="Genomic_DNA"/>
</dbReference>
<dbReference type="FunFam" id="3.30.160.60:FF:001732">
    <property type="entry name" value="Zgc:162936"/>
    <property type="match status" value="1"/>
</dbReference>
<dbReference type="GO" id="GO:0008270">
    <property type="term" value="F:zinc ion binding"/>
    <property type="evidence" value="ECO:0007669"/>
    <property type="project" value="UniProtKB-KW"/>
</dbReference>
<feature type="domain" description="C2H2-type" evidence="13">
    <location>
        <begin position="106"/>
        <end position="133"/>
    </location>
</feature>
<comment type="function">
    <text evidence="1">May be involved in transcriptional regulation.</text>
</comment>
<evidence type="ECO:0000256" key="8">
    <source>
        <dbReference type="ARBA" id="ARBA00023015"/>
    </source>
</evidence>
<dbReference type="GO" id="GO:0005634">
    <property type="term" value="C:nucleus"/>
    <property type="evidence" value="ECO:0007669"/>
    <property type="project" value="UniProtKB-SubCell"/>
</dbReference>
<proteinExistence type="inferred from homology"/>
<dbReference type="FunFam" id="3.30.160.60:FF:000475">
    <property type="entry name" value="zinc finger protein 32 isoform X1"/>
    <property type="match status" value="1"/>
</dbReference>
<dbReference type="Gene3D" id="3.30.160.60">
    <property type="entry name" value="Classic Zinc Finger"/>
    <property type="match status" value="7"/>
</dbReference>
<dbReference type="SUPFAM" id="SSF57667">
    <property type="entry name" value="beta-beta-alpha zinc fingers"/>
    <property type="match status" value="4"/>
</dbReference>
<dbReference type="InterPro" id="IPR036236">
    <property type="entry name" value="Znf_C2H2_sf"/>
</dbReference>
<gene>
    <name evidence="14" type="ORF">MNOR_LOCUS2544</name>
</gene>
<dbReference type="FunFam" id="3.30.160.60:FF:000496">
    <property type="entry name" value="Zinc finger with KRAB and SCAN domains 1"/>
    <property type="match status" value="1"/>
</dbReference>
<dbReference type="Proteomes" id="UP001497623">
    <property type="component" value="Unassembled WGS sequence"/>
</dbReference>
<keyword evidence="15" id="KW-1185">Reference proteome</keyword>
<dbReference type="FunFam" id="3.30.160.60:FF:000912">
    <property type="entry name" value="Zinc finger protein 660"/>
    <property type="match status" value="1"/>
</dbReference>
<evidence type="ECO:0000256" key="12">
    <source>
        <dbReference type="PROSITE-ProRule" id="PRU00042"/>
    </source>
</evidence>
<organism evidence="14 15">
    <name type="scientific">Meganyctiphanes norvegica</name>
    <name type="common">Northern krill</name>
    <name type="synonym">Thysanopoda norvegica</name>
    <dbReference type="NCBI Taxonomy" id="48144"/>
    <lineage>
        <taxon>Eukaryota</taxon>
        <taxon>Metazoa</taxon>
        <taxon>Ecdysozoa</taxon>
        <taxon>Arthropoda</taxon>
        <taxon>Crustacea</taxon>
        <taxon>Multicrustacea</taxon>
        <taxon>Malacostraca</taxon>
        <taxon>Eumalacostraca</taxon>
        <taxon>Eucarida</taxon>
        <taxon>Euphausiacea</taxon>
        <taxon>Euphausiidae</taxon>
        <taxon>Meganyctiphanes</taxon>
    </lineage>
</organism>
<evidence type="ECO:0000256" key="4">
    <source>
        <dbReference type="ARBA" id="ARBA00022723"/>
    </source>
</evidence>
<dbReference type="PROSITE" id="PS50157">
    <property type="entry name" value="ZINC_FINGER_C2H2_2"/>
    <property type="match status" value="7"/>
</dbReference>
<feature type="domain" description="C2H2-type" evidence="13">
    <location>
        <begin position="162"/>
        <end position="189"/>
    </location>
</feature>
<dbReference type="GO" id="GO:0005694">
    <property type="term" value="C:chromosome"/>
    <property type="evidence" value="ECO:0007669"/>
    <property type="project" value="UniProtKB-ARBA"/>
</dbReference>
<dbReference type="FunFam" id="3.30.160.60:FF:001156">
    <property type="entry name" value="Zinc finger protein 407"/>
    <property type="match status" value="1"/>
</dbReference>
<dbReference type="GO" id="GO:0042802">
    <property type="term" value="F:identical protein binding"/>
    <property type="evidence" value="ECO:0007669"/>
    <property type="project" value="UniProtKB-ARBA"/>
</dbReference>
<evidence type="ECO:0000256" key="7">
    <source>
        <dbReference type="ARBA" id="ARBA00022833"/>
    </source>
</evidence>
<dbReference type="SMART" id="SM00355">
    <property type="entry name" value="ZnF_C2H2"/>
    <property type="match status" value="7"/>
</dbReference>
<evidence type="ECO:0000256" key="5">
    <source>
        <dbReference type="ARBA" id="ARBA00022737"/>
    </source>
</evidence>
<evidence type="ECO:0000313" key="15">
    <source>
        <dbReference type="Proteomes" id="UP001497623"/>
    </source>
</evidence>
<dbReference type="AlphaFoldDB" id="A0AAV2PN17"/>
<sequence length="299" mass="34615">MESVQKLQHSLFQYEDNTSEENTAHDVLLMDNSENAFIKEELEVQIQYSEVNPEENDNIIVEPSLENYFPGKGQGIECSNKVIKYEDNEKSEGDTFTSCNYNIILKKCNQCDMEFSNSKQLKMHSRIHSKDEAYPCDQCDNIYLNNGALNRHQKSHTGERPYQCSECDKDFSLKGNLLRHMQSHTGERPYLCSICDKSFTQKNSLLVHEKAHTGEKPYQCNQCDKAFSLNTNLIRHMKIHTGKSTFQCMECGKCYTQNSDLIRHMIIHTGERPYQCSSQCGKSFTAKRNLAIHQKRCKY</sequence>
<dbReference type="PANTHER" id="PTHR46105:SF31">
    <property type="entry name" value="LOW QUALITY PROTEIN: ZINC FINGER PROTEIN 721-RELATED"/>
    <property type="match status" value="1"/>
</dbReference>
<accession>A0AAV2PN17</accession>
<dbReference type="Pfam" id="PF00096">
    <property type="entry name" value="zf-C2H2"/>
    <property type="match status" value="5"/>
</dbReference>
<evidence type="ECO:0000259" key="13">
    <source>
        <dbReference type="PROSITE" id="PS50157"/>
    </source>
</evidence>
<keyword evidence="9" id="KW-0238">DNA-binding</keyword>
<feature type="domain" description="C2H2-type" evidence="13">
    <location>
        <begin position="246"/>
        <end position="273"/>
    </location>
</feature>
<name>A0AAV2PN17_MEGNR</name>
<feature type="domain" description="C2H2-type" evidence="13">
    <location>
        <begin position="134"/>
        <end position="161"/>
    </location>
</feature>
<keyword evidence="4" id="KW-0479">Metal-binding</keyword>
<evidence type="ECO:0000256" key="3">
    <source>
        <dbReference type="ARBA" id="ARBA00006991"/>
    </source>
</evidence>
<dbReference type="FunFam" id="3.30.160.60:FF:000744">
    <property type="entry name" value="zinc finger E-box-binding homeobox 1"/>
    <property type="match status" value="1"/>
</dbReference>
<dbReference type="PANTHER" id="PTHR46105">
    <property type="entry name" value="AGAP004733-PA"/>
    <property type="match status" value="1"/>
</dbReference>
<comment type="similarity">
    <text evidence="3">Belongs to the krueppel C2H2-type zinc-finger protein family.</text>
</comment>
<feature type="domain" description="C2H2-type" evidence="13">
    <location>
        <begin position="218"/>
        <end position="245"/>
    </location>
</feature>
<keyword evidence="11" id="KW-0539">Nucleus</keyword>
<keyword evidence="6 12" id="KW-0863">Zinc-finger</keyword>
<dbReference type="GO" id="GO:0000978">
    <property type="term" value="F:RNA polymerase II cis-regulatory region sequence-specific DNA binding"/>
    <property type="evidence" value="ECO:0007669"/>
    <property type="project" value="TreeGrafter"/>
</dbReference>
<comment type="caution">
    <text evidence="14">The sequence shown here is derived from an EMBL/GenBank/DDBJ whole genome shotgun (WGS) entry which is preliminary data.</text>
</comment>
<keyword evidence="7" id="KW-0862">Zinc</keyword>
<feature type="domain" description="C2H2-type" evidence="13">
    <location>
        <begin position="274"/>
        <end position="299"/>
    </location>
</feature>
<evidence type="ECO:0000313" key="14">
    <source>
        <dbReference type="EMBL" id="CAL4062245.1"/>
    </source>
</evidence>
<keyword evidence="10" id="KW-0804">Transcription</keyword>
<feature type="domain" description="C2H2-type" evidence="13">
    <location>
        <begin position="190"/>
        <end position="217"/>
    </location>
</feature>
<dbReference type="InterPro" id="IPR041697">
    <property type="entry name" value="Znf-C2H2_11"/>
</dbReference>
<keyword evidence="8" id="KW-0805">Transcription regulation</keyword>
<evidence type="ECO:0000256" key="10">
    <source>
        <dbReference type="ARBA" id="ARBA00023163"/>
    </source>
</evidence>
<dbReference type="InterPro" id="IPR050457">
    <property type="entry name" value="ZnFinger_BTB_dom_contain"/>
</dbReference>
<evidence type="ECO:0000256" key="6">
    <source>
        <dbReference type="ARBA" id="ARBA00022771"/>
    </source>
</evidence>
<keyword evidence="5" id="KW-0677">Repeat</keyword>
<dbReference type="InterPro" id="IPR013087">
    <property type="entry name" value="Znf_C2H2_type"/>
</dbReference>
<dbReference type="Pfam" id="PF16622">
    <property type="entry name" value="zf-C2H2_11"/>
    <property type="match status" value="1"/>
</dbReference>
<dbReference type="PROSITE" id="PS00028">
    <property type="entry name" value="ZINC_FINGER_C2H2_1"/>
    <property type="match status" value="6"/>
</dbReference>
<evidence type="ECO:0000256" key="1">
    <source>
        <dbReference type="ARBA" id="ARBA00003767"/>
    </source>
</evidence>
<evidence type="ECO:0000256" key="11">
    <source>
        <dbReference type="ARBA" id="ARBA00023242"/>
    </source>
</evidence>
<comment type="subcellular location">
    <subcellularLocation>
        <location evidence="2">Nucleus</location>
    </subcellularLocation>
</comment>